<dbReference type="GO" id="GO:0042371">
    <property type="term" value="P:vitamin K biosynthetic process"/>
    <property type="evidence" value="ECO:0007669"/>
    <property type="project" value="TreeGrafter"/>
</dbReference>
<reference evidence="11" key="1">
    <citation type="submission" date="2015-07" db="EMBL/GenBank/DDBJ databases">
        <title>MeaNS - Measles Nucleotide Surveillance Program.</title>
        <authorList>
            <person name="Tran T."/>
            <person name="Druce J."/>
        </authorList>
    </citation>
    <scope>NUCLEOTIDE SEQUENCE</scope>
    <source>
        <strain evidence="11">UCB-OBI-ISO-001</strain>
        <tissue evidence="11">Gonad</tissue>
    </source>
</reference>
<keyword evidence="4" id="KW-0474">Menaquinone biosynthesis</keyword>
<sequence>MQNNSHAKEGNKCHLKKTSLSQELSKYLAALRPWSFTSSFTPVALGSALAYMEHAEFSLLISLVTCLTALSVHAAGNLVNTYVDYVRGIDTKKKKDANHKTLVDSVLMPGDIAWLGGLSYVLGCCGFLLLTYISPARMEHLALIYFGGLSGSFLYTGGLGLKYIALGDVVVFLTFGPLTVVFAFLSQTGELSNELIFYAIPLAISAEAVLHCNNTRHMESDTDAGIVTLAILLGHTGSYILFVMLLFLPYIAFVYFGLHYSKWYFLPLLTVFESFKLERYFRYRHLEQLPRKVARLNFIFGLLYVIACILALKH</sequence>
<feature type="transmembrane region" description="Helical" evidence="10">
    <location>
        <begin position="163"/>
        <end position="185"/>
    </location>
</feature>
<dbReference type="UniPathway" id="UPA00079"/>
<evidence type="ECO:0000256" key="8">
    <source>
        <dbReference type="ARBA" id="ARBA00022989"/>
    </source>
</evidence>
<dbReference type="KEGG" id="obi:106870432"/>
<dbReference type="InterPro" id="IPR044878">
    <property type="entry name" value="UbiA_sf"/>
</dbReference>
<dbReference type="PANTHER" id="PTHR13929">
    <property type="entry name" value="1,4-DIHYDROXY-2-NAPHTHOATE OCTAPRENYLTRANSFERASE"/>
    <property type="match status" value="1"/>
</dbReference>
<dbReference type="AlphaFoldDB" id="A0A0L8HIV2"/>
<dbReference type="GO" id="GO:0004659">
    <property type="term" value="F:prenyltransferase activity"/>
    <property type="evidence" value="ECO:0007669"/>
    <property type="project" value="UniProtKB-KW"/>
</dbReference>
<evidence type="ECO:0000256" key="6">
    <source>
        <dbReference type="ARBA" id="ARBA00022679"/>
    </source>
</evidence>
<evidence type="ECO:0000256" key="9">
    <source>
        <dbReference type="ARBA" id="ARBA00023136"/>
    </source>
</evidence>
<proteinExistence type="inferred from homology"/>
<evidence type="ECO:0000256" key="4">
    <source>
        <dbReference type="ARBA" id="ARBA00022428"/>
    </source>
</evidence>
<comment type="similarity">
    <text evidence="3">Belongs to the UbiA prenyltransferase family.</text>
</comment>
<keyword evidence="9 10" id="KW-0472">Membrane</keyword>
<feature type="transmembrane region" description="Helical" evidence="10">
    <location>
        <begin position="140"/>
        <end position="157"/>
    </location>
</feature>
<evidence type="ECO:0000256" key="1">
    <source>
        <dbReference type="ARBA" id="ARBA00004141"/>
    </source>
</evidence>
<keyword evidence="6" id="KW-0808">Transferase</keyword>
<dbReference type="Pfam" id="PF01040">
    <property type="entry name" value="UbiA"/>
    <property type="match status" value="1"/>
</dbReference>
<protein>
    <recommendedName>
        <fullName evidence="12">UbiA prenyltransferase domain-containing protein 1</fullName>
    </recommendedName>
</protein>
<evidence type="ECO:0000256" key="10">
    <source>
        <dbReference type="SAM" id="Phobius"/>
    </source>
</evidence>
<dbReference type="InterPro" id="IPR000537">
    <property type="entry name" value="UbiA_prenyltransferase"/>
</dbReference>
<keyword evidence="7 10" id="KW-0812">Transmembrane</keyword>
<keyword evidence="5" id="KW-0637">Prenyltransferase</keyword>
<gene>
    <name evidence="11" type="ORF">OCBIM_22013561mg</name>
</gene>
<organism evidence="11">
    <name type="scientific">Octopus bimaculoides</name>
    <name type="common">California two-spotted octopus</name>
    <dbReference type="NCBI Taxonomy" id="37653"/>
    <lineage>
        <taxon>Eukaryota</taxon>
        <taxon>Metazoa</taxon>
        <taxon>Spiralia</taxon>
        <taxon>Lophotrochozoa</taxon>
        <taxon>Mollusca</taxon>
        <taxon>Cephalopoda</taxon>
        <taxon>Coleoidea</taxon>
        <taxon>Octopodiformes</taxon>
        <taxon>Octopoda</taxon>
        <taxon>Incirrata</taxon>
        <taxon>Octopodidae</taxon>
        <taxon>Octopus</taxon>
    </lineage>
</organism>
<name>A0A0L8HIV2_OCTBM</name>
<feature type="transmembrane region" description="Helical" evidence="10">
    <location>
        <begin position="59"/>
        <end position="79"/>
    </location>
</feature>
<dbReference type="GO" id="GO:0000139">
    <property type="term" value="C:Golgi membrane"/>
    <property type="evidence" value="ECO:0007669"/>
    <property type="project" value="TreeGrafter"/>
</dbReference>
<dbReference type="OMA" id="QWIEGAR"/>
<evidence type="ECO:0008006" key="12">
    <source>
        <dbReference type="Google" id="ProtNLM"/>
    </source>
</evidence>
<dbReference type="OrthoDB" id="203513at2759"/>
<dbReference type="GO" id="GO:0005783">
    <property type="term" value="C:endoplasmic reticulum"/>
    <property type="evidence" value="ECO:0007669"/>
    <property type="project" value="TreeGrafter"/>
</dbReference>
<evidence type="ECO:0000313" key="11">
    <source>
        <dbReference type="EMBL" id="KOF89142.1"/>
    </source>
</evidence>
<dbReference type="STRING" id="37653.A0A0L8HIV2"/>
<dbReference type="CDD" id="cd13962">
    <property type="entry name" value="PT_UbiA_UBIAD1"/>
    <property type="match status" value="1"/>
</dbReference>
<evidence type="ECO:0000256" key="3">
    <source>
        <dbReference type="ARBA" id="ARBA00005985"/>
    </source>
</evidence>
<dbReference type="EMBL" id="KQ418038">
    <property type="protein sequence ID" value="KOF89142.1"/>
    <property type="molecule type" value="Genomic_DNA"/>
</dbReference>
<dbReference type="EMBL" id="KQ418038">
    <property type="protein sequence ID" value="KOF89143.1"/>
    <property type="molecule type" value="Genomic_DNA"/>
</dbReference>
<keyword evidence="8 10" id="KW-1133">Transmembrane helix</keyword>
<dbReference type="GO" id="GO:0009234">
    <property type="term" value="P:menaquinone biosynthetic process"/>
    <property type="evidence" value="ECO:0007669"/>
    <property type="project" value="UniProtKB-UniPathway"/>
</dbReference>
<dbReference type="PANTHER" id="PTHR13929:SF0">
    <property type="entry name" value="UBIA PRENYLTRANSFERASE DOMAIN-CONTAINING PROTEIN 1"/>
    <property type="match status" value="1"/>
</dbReference>
<evidence type="ECO:0000256" key="7">
    <source>
        <dbReference type="ARBA" id="ARBA00022692"/>
    </source>
</evidence>
<dbReference type="PIRSF" id="PIRSF005355">
    <property type="entry name" value="UBIAD1"/>
    <property type="match status" value="1"/>
</dbReference>
<feature type="transmembrane region" description="Helical" evidence="10">
    <location>
        <begin position="112"/>
        <end position="133"/>
    </location>
</feature>
<accession>A0A0L8HIV2</accession>
<comment type="subcellular location">
    <subcellularLocation>
        <location evidence="1">Membrane</location>
        <topology evidence="1">Multi-pass membrane protein</topology>
    </subcellularLocation>
</comment>
<dbReference type="Gene3D" id="1.10.357.140">
    <property type="entry name" value="UbiA prenyltransferase"/>
    <property type="match status" value="1"/>
</dbReference>
<feature type="transmembrane region" description="Helical" evidence="10">
    <location>
        <begin position="293"/>
        <end position="312"/>
    </location>
</feature>
<evidence type="ECO:0000256" key="5">
    <source>
        <dbReference type="ARBA" id="ARBA00022602"/>
    </source>
</evidence>
<comment type="pathway">
    <text evidence="2">Quinol/quinone metabolism; menaquinone biosynthesis.</text>
</comment>
<dbReference type="InterPro" id="IPR026046">
    <property type="entry name" value="UBIAD1"/>
</dbReference>
<evidence type="ECO:0000256" key="2">
    <source>
        <dbReference type="ARBA" id="ARBA00004863"/>
    </source>
</evidence>